<dbReference type="Proteomes" id="UP000039021">
    <property type="component" value="Unassembled WGS sequence"/>
</dbReference>
<keyword evidence="2" id="KW-0808">Transferase</keyword>
<feature type="domain" description="ACT" evidence="1">
    <location>
        <begin position="1"/>
        <end position="70"/>
    </location>
</feature>
<protein>
    <submittedName>
        <fullName evidence="2">PII uridylyl-transferase</fullName>
    </submittedName>
</protein>
<organism evidence="2 5">
    <name type="scientific">Mycobacterium tuberculosis</name>
    <dbReference type="NCBI Taxonomy" id="1773"/>
    <lineage>
        <taxon>Bacteria</taxon>
        <taxon>Bacillati</taxon>
        <taxon>Actinomycetota</taxon>
        <taxon>Actinomycetes</taxon>
        <taxon>Mycobacteriales</taxon>
        <taxon>Mycobacteriaceae</taxon>
        <taxon>Mycobacterium</taxon>
        <taxon>Mycobacterium tuberculosis complex</taxon>
    </lineage>
</organism>
<reference evidence="3" key="2">
    <citation type="submission" date="2015-03" db="EMBL/GenBank/DDBJ databases">
        <authorList>
            <consortium name="Pathogen Informatics"/>
            <person name="Murphy D."/>
        </authorList>
    </citation>
    <scope>NUCLEOTIDE SEQUENCE</scope>
    <source>
        <strain evidence="3">N09902308</strain>
    </source>
</reference>
<dbReference type="InterPro" id="IPR002912">
    <property type="entry name" value="ACT_dom"/>
</dbReference>
<evidence type="ECO:0000313" key="5">
    <source>
        <dbReference type="Proteomes" id="UP000049023"/>
    </source>
</evidence>
<evidence type="ECO:0000313" key="2">
    <source>
        <dbReference type="EMBL" id="CKR41594.1"/>
    </source>
</evidence>
<dbReference type="EMBL" id="CSBK01004102">
    <property type="protein sequence ID" value="CPB55792.1"/>
    <property type="molecule type" value="Genomic_DNA"/>
</dbReference>
<dbReference type="AlphaFoldDB" id="A0A654ZWT5"/>
<dbReference type="PROSITE" id="PS51671">
    <property type="entry name" value="ACT"/>
    <property type="match status" value="1"/>
</dbReference>
<evidence type="ECO:0000313" key="4">
    <source>
        <dbReference type="Proteomes" id="UP000039021"/>
    </source>
</evidence>
<evidence type="ECO:0000259" key="1">
    <source>
        <dbReference type="PROSITE" id="PS51671"/>
    </source>
</evidence>
<evidence type="ECO:0000313" key="3">
    <source>
        <dbReference type="EMBL" id="CPB55792.1"/>
    </source>
</evidence>
<name>A0A654ZWT5_MYCTX</name>
<dbReference type="SUPFAM" id="SSF55021">
    <property type="entry name" value="ACT-like"/>
    <property type="match status" value="1"/>
</dbReference>
<reference evidence="4 5" key="1">
    <citation type="submission" date="2015-03" db="EMBL/GenBank/DDBJ databases">
        <authorList>
            <consortium name="Pathogen Informatics"/>
        </authorList>
    </citation>
    <scope>NUCLEOTIDE SEQUENCE [LARGE SCALE GENOMIC DNA]</scope>
    <source>
        <strain evidence="2 5">Bir 187</strain>
        <strain evidence="4">N09902308</strain>
    </source>
</reference>
<dbReference type="GO" id="GO:0016740">
    <property type="term" value="F:transferase activity"/>
    <property type="evidence" value="ECO:0007669"/>
    <property type="project" value="UniProtKB-KW"/>
</dbReference>
<proteinExistence type="predicted"/>
<accession>A0A654ZWT5</accession>
<dbReference type="Proteomes" id="UP000049023">
    <property type="component" value="Unassembled WGS sequence"/>
</dbReference>
<sequence length="73" mass="7333">MDRAGLLALLAGALEGAGAGIVWAKVNTFGSTAADVFCVTVPAELDARAAVEQHLLEVLGASVDVVVDEPVGD</sequence>
<gene>
    <name evidence="3" type="ORF">ERS007739_05306</name>
    <name evidence="2" type="ORF">ERS027661_01258</name>
</gene>
<dbReference type="InterPro" id="IPR045865">
    <property type="entry name" value="ACT-like_dom_sf"/>
</dbReference>
<dbReference type="EMBL" id="CNFU01000198">
    <property type="protein sequence ID" value="CKR41594.1"/>
    <property type="molecule type" value="Genomic_DNA"/>
</dbReference>